<organism evidence="1 2">
    <name type="scientific">Brassica cretica</name>
    <name type="common">Mustard</name>
    <dbReference type="NCBI Taxonomy" id="69181"/>
    <lineage>
        <taxon>Eukaryota</taxon>
        <taxon>Viridiplantae</taxon>
        <taxon>Streptophyta</taxon>
        <taxon>Embryophyta</taxon>
        <taxon>Tracheophyta</taxon>
        <taxon>Spermatophyta</taxon>
        <taxon>Magnoliopsida</taxon>
        <taxon>eudicotyledons</taxon>
        <taxon>Gunneridae</taxon>
        <taxon>Pentapetalae</taxon>
        <taxon>rosids</taxon>
        <taxon>malvids</taxon>
        <taxon>Brassicales</taxon>
        <taxon>Brassicaceae</taxon>
        <taxon>Brassiceae</taxon>
        <taxon>Brassica</taxon>
    </lineage>
</organism>
<evidence type="ECO:0000313" key="1">
    <source>
        <dbReference type="EMBL" id="KAF3511233.1"/>
    </source>
</evidence>
<reference evidence="1" key="1">
    <citation type="submission" date="2019-12" db="EMBL/GenBank/DDBJ databases">
        <title>Genome sequencing and annotation of Brassica cretica.</title>
        <authorList>
            <person name="Studholme D.J."/>
            <person name="Sarris P."/>
        </authorList>
    </citation>
    <scope>NUCLEOTIDE SEQUENCE</scope>
    <source>
        <strain evidence="1">PFS-109/04</strain>
        <tissue evidence="1">Leaf</tissue>
    </source>
</reference>
<comment type="caution">
    <text evidence="1">The sequence shown here is derived from an EMBL/GenBank/DDBJ whole genome shotgun (WGS) entry which is preliminary data.</text>
</comment>
<name>A0A8S9PEH2_BRACR</name>
<dbReference type="EMBL" id="QGKX02001521">
    <property type="protein sequence ID" value="KAF3511233.1"/>
    <property type="molecule type" value="Genomic_DNA"/>
</dbReference>
<dbReference type="Proteomes" id="UP000712600">
    <property type="component" value="Unassembled WGS sequence"/>
</dbReference>
<sequence length="85" mass="9659">MTRFAKVNDQVGEASKKEMSVDFKFHNSSRNQLYLSLSISSRFLVTTTTLCSSQGLKGKGSIYVQYSGRSSLAWHERENKRRVPP</sequence>
<proteinExistence type="predicted"/>
<accession>A0A8S9PEH2</accession>
<dbReference type="AlphaFoldDB" id="A0A8S9PEH2"/>
<evidence type="ECO:0000313" key="2">
    <source>
        <dbReference type="Proteomes" id="UP000712600"/>
    </source>
</evidence>
<gene>
    <name evidence="1" type="ORF">F2Q69_00005151</name>
</gene>
<protein>
    <submittedName>
        <fullName evidence="1">Uncharacterized protein</fullName>
    </submittedName>
</protein>